<dbReference type="EnsemblMetazoa" id="PPA38558.1">
    <property type="protein sequence ID" value="PPA38558.1"/>
    <property type="gene ID" value="WBGene00276927"/>
</dbReference>
<dbReference type="EnsemblMetazoa" id="PPA38560.1">
    <property type="protein sequence ID" value="PPA38560.1"/>
    <property type="gene ID" value="WBGene00276929"/>
</dbReference>
<evidence type="ECO:0000313" key="4">
    <source>
        <dbReference type="EnsemblMetazoa" id="PPA38562.1"/>
    </source>
</evidence>
<dbReference type="EnsemblMetazoa" id="PPA38557.1">
    <property type="protein sequence ID" value="PPA38557.1"/>
    <property type="gene ID" value="WBGene00276926"/>
</dbReference>
<dbReference type="Proteomes" id="UP000005239">
    <property type="component" value="Unassembled WGS sequence"/>
</dbReference>
<sequence length="71" mass="8203">MIPPSEENLDKYEKLTDGDIDFFGYHVNKCVRIELQAGDSLIMPSDSIRTAPNIRMFKRRLENHPIIAKLT</sequence>
<evidence type="ECO:0000313" key="1">
    <source>
        <dbReference type="EnsemblMetazoa" id="PPA38557.1"/>
    </source>
</evidence>
<dbReference type="AlphaFoldDB" id="A0A2A6CZY8"/>
<dbReference type="EnsemblMetazoa" id="PPA38562.1">
    <property type="protein sequence ID" value="PPA38562.1"/>
    <property type="gene ID" value="WBGene00276931"/>
</dbReference>
<protein>
    <submittedName>
        <fullName evidence="1">Uncharacterized protein</fullName>
    </submittedName>
</protein>
<proteinExistence type="predicted"/>
<name>A0A2A6CZY8_PRIPA</name>
<evidence type="ECO:0000313" key="3">
    <source>
        <dbReference type="EnsemblMetazoa" id="PPA38560.1"/>
    </source>
</evidence>
<dbReference type="Gene3D" id="2.60.120.650">
    <property type="entry name" value="Cupin"/>
    <property type="match status" value="1"/>
</dbReference>
<evidence type="ECO:0000313" key="5">
    <source>
        <dbReference type="Proteomes" id="UP000005239"/>
    </source>
</evidence>
<evidence type="ECO:0000313" key="2">
    <source>
        <dbReference type="EnsemblMetazoa" id="PPA38558.1"/>
    </source>
</evidence>
<gene>
    <name evidence="1" type="primary">WBGene00276926</name>
    <name evidence="2" type="synonym">WBGene00276927</name>
    <name evidence="3" type="synonym">WBGene00276929</name>
    <name evidence="4" type="synonym">WBGene00276931</name>
</gene>
<reference evidence="5" key="1">
    <citation type="journal article" date="2008" name="Nat. Genet.">
        <title>The Pristionchus pacificus genome provides a unique perspective on nematode lifestyle and parasitism.</title>
        <authorList>
            <person name="Dieterich C."/>
            <person name="Clifton S.W."/>
            <person name="Schuster L.N."/>
            <person name="Chinwalla A."/>
            <person name="Delehaunty K."/>
            <person name="Dinkelacker I."/>
            <person name="Fulton L."/>
            <person name="Fulton R."/>
            <person name="Godfrey J."/>
            <person name="Minx P."/>
            <person name="Mitreva M."/>
            <person name="Roeseler W."/>
            <person name="Tian H."/>
            <person name="Witte H."/>
            <person name="Yang S.P."/>
            <person name="Wilson R.K."/>
            <person name="Sommer R.J."/>
        </authorList>
    </citation>
    <scope>NUCLEOTIDE SEQUENCE [LARGE SCALE GENOMIC DNA]</scope>
    <source>
        <strain evidence="5">PS312</strain>
    </source>
</reference>
<accession>A0A4X3PAA0</accession>
<keyword evidence="5" id="KW-1185">Reference proteome</keyword>
<organism evidence="1 5">
    <name type="scientific">Pristionchus pacificus</name>
    <name type="common">Parasitic nematode worm</name>
    <dbReference type="NCBI Taxonomy" id="54126"/>
    <lineage>
        <taxon>Eukaryota</taxon>
        <taxon>Metazoa</taxon>
        <taxon>Ecdysozoa</taxon>
        <taxon>Nematoda</taxon>
        <taxon>Chromadorea</taxon>
        <taxon>Rhabditida</taxon>
        <taxon>Rhabditina</taxon>
        <taxon>Diplogasteromorpha</taxon>
        <taxon>Diplogasteroidea</taxon>
        <taxon>Neodiplogasteridae</taxon>
        <taxon>Pristionchus</taxon>
    </lineage>
</organism>
<reference evidence="1" key="2">
    <citation type="submission" date="2022-06" db="UniProtKB">
        <authorList>
            <consortium name="EnsemblMetazoa"/>
        </authorList>
    </citation>
    <scope>IDENTIFICATION</scope>
    <source>
        <strain evidence="1">PS312</strain>
    </source>
</reference>
<accession>A0A2A6CZY8</accession>